<feature type="non-terminal residue" evidence="6">
    <location>
        <position position="292"/>
    </location>
</feature>
<dbReference type="Pfam" id="PF09649">
    <property type="entry name" value="CHZ"/>
    <property type="match status" value="1"/>
</dbReference>
<organism evidence="6 7">
    <name type="scientific">Genlisea aurea</name>
    <dbReference type="NCBI Taxonomy" id="192259"/>
    <lineage>
        <taxon>Eukaryota</taxon>
        <taxon>Viridiplantae</taxon>
        <taxon>Streptophyta</taxon>
        <taxon>Embryophyta</taxon>
        <taxon>Tracheophyta</taxon>
        <taxon>Spermatophyta</taxon>
        <taxon>Magnoliopsida</taxon>
        <taxon>eudicotyledons</taxon>
        <taxon>Gunneridae</taxon>
        <taxon>Pentapetalae</taxon>
        <taxon>asterids</taxon>
        <taxon>lamiids</taxon>
        <taxon>Lamiales</taxon>
        <taxon>Lentibulariaceae</taxon>
        <taxon>Genlisea</taxon>
    </lineage>
</organism>
<dbReference type="InterPro" id="IPR037647">
    <property type="entry name" value="HIRIP3"/>
</dbReference>
<dbReference type="Proteomes" id="UP000015453">
    <property type="component" value="Unassembled WGS sequence"/>
</dbReference>
<feature type="region of interest" description="Disordered" evidence="4">
    <location>
        <begin position="59"/>
        <end position="160"/>
    </location>
</feature>
<proteinExistence type="predicted"/>
<keyword evidence="7" id="KW-1185">Reference proteome</keyword>
<evidence type="ECO:0000256" key="3">
    <source>
        <dbReference type="ARBA" id="ARBA00023242"/>
    </source>
</evidence>
<accession>S8DJN7</accession>
<dbReference type="PANTHER" id="PTHR15410:SF2">
    <property type="entry name" value="HIRA-INTERACTING PROTEIN 3"/>
    <property type="match status" value="1"/>
</dbReference>
<feature type="compositionally biased region" description="Basic and acidic residues" evidence="4">
    <location>
        <begin position="261"/>
        <end position="272"/>
    </location>
</feature>
<evidence type="ECO:0000313" key="7">
    <source>
        <dbReference type="Proteomes" id="UP000015453"/>
    </source>
</evidence>
<comment type="subcellular location">
    <subcellularLocation>
        <location evidence="1">Nucleus</location>
    </subcellularLocation>
</comment>
<feature type="non-terminal residue" evidence="6">
    <location>
        <position position="1"/>
    </location>
</feature>
<dbReference type="PANTHER" id="PTHR15410">
    <property type="entry name" value="HIRA-INTERACTING PROTEIN 3"/>
    <property type="match status" value="1"/>
</dbReference>
<gene>
    <name evidence="6" type="ORF">M569_15097</name>
</gene>
<evidence type="ECO:0000256" key="4">
    <source>
        <dbReference type="SAM" id="MobiDB-lite"/>
    </source>
</evidence>
<dbReference type="AlphaFoldDB" id="S8DJN7"/>
<name>S8DJN7_9LAMI</name>
<evidence type="ECO:0000259" key="5">
    <source>
        <dbReference type="SMART" id="SM01082"/>
    </source>
</evidence>
<protein>
    <recommendedName>
        <fullName evidence="5">Histone chaperone domain-containing protein</fullName>
    </recommendedName>
</protein>
<keyword evidence="2" id="KW-0143">Chaperone</keyword>
<evidence type="ECO:0000313" key="6">
    <source>
        <dbReference type="EMBL" id="EPS59707.1"/>
    </source>
</evidence>
<feature type="compositionally biased region" description="Acidic residues" evidence="4">
    <location>
        <begin position="273"/>
        <end position="292"/>
    </location>
</feature>
<feature type="compositionally biased region" description="Basic and acidic residues" evidence="4">
    <location>
        <begin position="61"/>
        <end position="79"/>
    </location>
</feature>
<evidence type="ECO:0000256" key="2">
    <source>
        <dbReference type="ARBA" id="ARBA00023186"/>
    </source>
</evidence>
<keyword evidence="3" id="KW-0539">Nucleus</keyword>
<reference evidence="6 7" key="1">
    <citation type="journal article" date="2013" name="BMC Genomics">
        <title>The miniature genome of a carnivorous plant Genlisea aurea contains a low number of genes and short non-coding sequences.</title>
        <authorList>
            <person name="Leushkin E.V."/>
            <person name="Sutormin R.A."/>
            <person name="Nabieva E.R."/>
            <person name="Penin A.A."/>
            <person name="Kondrashov A.S."/>
            <person name="Logacheva M.D."/>
        </authorList>
    </citation>
    <scope>NUCLEOTIDE SEQUENCE [LARGE SCALE GENOMIC DNA]</scope>
</reference>
<feature type="region of interest" description="Disordered" evidence="4">
    <location>
        <begin position="208"/>
        <end position="292"/>
    </location>
</feature>
<dbReference type="SMART" id="SM01082">
    <property type="entry name" value="CHZ"/>
    <property type="match status" value="1"/>
</dbReference>
<dbReference type="InterPro" id="IPR019098">
    <property type="entry name" value="Histone_chaperone_domain_CHZ"/>
</dbReference>
<feature type="compositionally biased region" description="Basic and acidic residues" evidence="4">
    <location>
        <begin position="106"/>
        <end position="123"/>
    </location>
</feature>
<sequence length="292" mass="32555">ESKIEKALWERADYFCANSEEISMAGVRRLLEDDLGLDKGTLDAFKKFISQKLDLVLSAPEDVKKHASREKISRKKGSDDSPDNGMVDAAAKKPRKVTASGRKNKKSEPAEKRKAVSEERDHLGASGKKSKKLTKRSKEDAVKKPPSAVKKPAQITAAGYGKRVENLKSIIKACGMSVPPSIYRKAKQVPDDERESVLVSELEGILSKEGMSRNPSEKEIKECRKKKQTAKELEGIDTSNIITSSRRRSAFSFEAPTPKTRRVDDETKRRSSEEDENAEDDTDDSEEKDEAE</sequence>
<evidence type="ECO:0000256" key="1">
    <source>
        <dbReference type="ARBA" id="ARBA00004123"/>
    </source>
</evidence>
<dbReference type="OrthoDB" id="514832at2759"/>
<feature type="compositionally biased region" description="Low complexity" evidence="4">
    <location>
        <begin position="144"/>
        <end position="153"/>
    </location>
</feature>
<dbReference type="GO" id="GO:0005634">
    <property type="term" value="C:nucleus"/>
    <property type="evidence" value="ECO:0007669"/>
    <property type="project" value="UniProtKB-SubCell"/>
</dbReference>
<comment type="caution">
    <text evidence="6">The sequence shown here is derived from an EMBL/GenBank/DDBJ whole genome shotgun (WGS) entry which is preliminary data.</text>
</comment>
<feature type="domain" description="Histone chaperone" evidence="5">
    <location>
        <begin position="227"/>
        <end position="262"/>
    </location>
</feature>
<dbReference type="EMBL" id="AUSU01008141">
    <property type="protein sequence ID" value="EPS59707.1"/>
    <property type="molecule type" value="Genomic_DNA"/>
</dbReference>